<keyword evidence="2" id="KW-0812">Transmembrane</keyword>
<evidence type="ECO:0000256" key="1">
    <source>
        <dbReference type="ARBA" id="ARBA00022452"/>
    </source>
</evidence>
<evidence type="ECO:0000256" key="4">
    <source>
        <dbReference type="SAM" id="MobiDB-lite"/>
    </source>
</evidence>
<dbReference type="Pfam" id="PF08479">
    <property type="entry name" value="POTRA_2"/>
    <property type="match status" value="1"/>
</dbReference>
<dbReference type="Pfam" id="PF03865">
    <property type="entry name" value="ShlB"/>
    <property type="match status" value="1"/>
</dbReference>
<evidence type="ECO:0000256" key="2">
    <source>
        <dbReference type="ARBA" id="ARBA00022692"/>
    </source>
</evidence>
<dbReference type="Gene3D" id="3.10.20.310">
    <property type="entry name" value="membrane protein fhac"/>
    <property type="match status" value="1"/>
</dbReference>
<organism evidence="7 8">
    <name type="scientific">Rhodoplanes elegans</name>
    <dbReference type="NCBI Taxonomy" id="29408"/>
    <lineage>
        <taxon>Bacteria</taxon>
        <taxon>Pseudomonadati</taxon>
        <taxon>Pseudomonadota</taxon>
        <taxon>Alphaproteobacteria</taxon>
        <taxon>Hyphomicrobiales</taxon>
        <taxon>Nitrobacteraceae</taxon>
        <taxon>Rhodoplanes</taxon>
    </lineage>
</organism>
<dbReference type="AlphaFoldDB" id="A0A327K464"/>
<evidence type="ECO:0000313" key="8">
    <source>
        <dbReference type="Proteomes" id="UP000248863"/>
    </source>
</evidence>
<dbReference type="GO" id="GO:0008320">
    <property type="term" value="F:protein transmembrane transporter activity"/>
    <property type="evidence" value="ECO:0007669"/>
    <property type="project" value="TreeGrafter"/>
</dbReference>
<protein>
    <recommendedName>
        <fullName evidence="9">POTRA domain-containing protein</fullName>
    </recommendedName>
</protein>
<accession>A0A327K464</accession>
<proteinExistence type="predicted"/>
<evidence type="ECO:0000259" key="5">
    <source>
        <dbReference type="Pfam" id="PF03865"/>
    </source>
</evidence>
<dbReference type="InterPro" id="IPR005565">
    <property type="entry name" value="Hemolysn_activator_HlyB_C"/>
</dbReference>
<keyword evidence="3" id="KW-0998">Cell outer membrane</keyword>
<keyword evidence="1" id="KW-1134">Transmembrane beta strand</keyword>
<dbReference type="GO" id="GO:0046819">
    <property type="term" value="P:protein secretion by the type V secretion system"/>
    <property type="evidence" value="ECO:0007669"/>
    <property type="project" value="TreeGrafter"/>
</dbReference>
<evidence type="ECO:0000256" key="3">
    <source>
        <dbReference type="ARBA" id="ARBA00023237"/>
    </source>
</evidence>
<feature type="domain" description="Haemolysin activator HlyB C-terminal" evidence="5">
    <location>
        <begin position="480"/>
        <end position="590"/>
    </location>
</feature>
<dbReference type="PANTHER" id="PTHR34597:SF3">
    <property type="entry name" value="OUTER MEMBRANE TRANSPORTER CDIB"/>
    <property type="match status" value="1"/>
</dbReference>
<gene>
    <name evidence="7" type="ORF">CH338_23105</name>
</gene>
<dbReference type="Gene3D" id="2.40.160.50">
    <property type="entry name" value="membrane protein fhac: a member of the omp85/tpsb transporter family"/>
    <property type="match status" value="1"/>
</dbReference>
<feature type="region of interest" description="Disordered" evidence="4">
    <location>
        <begin position="1"/>
        <end position="33"/>
    </location>
</feature>
<reference evidence="7 8" key="1">
    <citation type="submission" date="2017-07" db="EMBL/GenBank/DDBJ databases">
        <title>Draft Genome Sequences of Select Purple Nonsulfur Bacteria.</title>
        <authorList>
            <person name="Lasarre B."/>
            <person name="Mckinlay J.B."/>
        </authorList>
    </citation>
    <scope>NUCLEOTIDE SEQUENCE [LARGE SCALE GENOMIC DNA]</scope>
    <source>
        <strain evidence="7 8">DSM 11907</strain>
    </source>
</reference>
<comment type="caution">
    <text evidence="7">The sequence shown here is derived from an EMBL/GenBank/DDBJ whole genome shotgun (WGS) entry which is preliminary data.</text>
</comment>
<dbReference type="OrthoDB" id="290122at2"/>
<dbReference type="PANTHER" id="PTHR34597">
    <property type="entry name" value="SLR1661 PROTEIN"/>
    <property type="match status" value="1"/>
</dbReference>
<keyword evidence="1" id="KW-0472">Membrane</keyword>
<keyword evidence="8" id="KW-1185">Reference proteome</keyword>
<sequence>MGTGTRAGAWPGIEPSRGTARPPSRRHPAERPGGIARALPAAGLAARGFAAAGLAVLALLAAAAPAGAQYVERNLPPAPPRGTAPAVGYITPDLLKGEDDTPLGATLSGIVLLGAKDQPLAAPKRKGVEVERIPAIDPAGLRTRLSTLLGKPISRKLIAEVQKTISAVYKDAGRAFVSVTIPPQEITGGTLQVRVIEYKTGRITVTGAERTGHDHIRTRVRVTPGAAIDSRHLETDLDWLNRNPFRRVEAVFGPGRDLAEADLSLRTTEQARPWQVYAGYANTGTLYTSRDRWFVGTNVGLPGDVLASYQATGSRDFWVEDGHPINDPETAKYQSHAGRAIVPLWPRSSLELIANYVQSNEEPNLFLRYRTRTTELTALHRSAVQNVLPWAFGDLLLGVETKHQTRELFFVGFPIADFSTDVFQMVGGWAGRFRDPWGVNDLDVRLKANPGHMLPGNTSAAWQVFTNGRVDDIHYAYGTVAYVHTTPLPKDFVLTNELFALISGEPLPDTERISLGGAFTVRGYMTEDRTVDQAVISRNTLFLPGYSFGEALKIKGLNDKLVPYVFSDVGWGRDIFFGYETTLASVGAGFDDTVGPFRANIAAGYALLDGPHTPAGTWRIHARVTATY</sequence>
<dbReference type="EMBL" id="NPEU01000382">
    <property type="protein sequence ID" value="RAI33101.1"/>
    <property type="molecule type" value="Genomic_DNA"/>
</dbReference>
<dbReference type="InterPro" id="IPR013686">
    <property type="entry name" value="Polypept-transport_assoc_ShlB"/>
</dbReference>
<evidence type="ECO:0000313" key="7">
    <source>
        <dbReference type="EMBL" id="RAI33101.1"/>
    </source>
</evidence>
<evidence type="ECO:0000259" key="6">
    <source>
        <dbReference type="Pfam" id="PF08479"/>
    </source>
</evidence>
<name>A0A327K464_9BRAD</name>
<dbReference type="InterPro" id="IPR051544">
    <property type="entry name" value="TPS_OM_transporter"/>
</dbReference>
<dbReference type="Proteomes" id="UP000248863">
    <property type="component" value="Unassembled WGS sequence"/>
</dbReference>
<dbReference type="RefSeq" id="WP_111359433.1">
    <property type="nucleotide sequence ID" value="NZ_NHSK01000164.1"/>
</dbReference>
<feature type="domain" description="Polypeptide-transport-associated ShlB-type" evidence="6">
    <location>
        <begin position="126"/>
        <end position="197"/>
    </location>
</feature>
<evidence type="ECO:0008006" key="9">
    <source>
        <dbReference type="Google" id="ProtNLM"/>
    </source>
</evidence>
<dbReference type="GO" id="GO:0098046">
    <property type="term" value="C:type V protein secretion system complex"/>
    <property type="evidence" value="ECO:0007669"/>
    <property type="project" value="TreeGrafter"/>
</dbReference>